<proteinExistence type="predicted"/>
<protein>
    <submittedName>
        <fullName evidence="1">Phytoene dehydrogenase and related proteins</fullName>
    </submittedName>
</protein>
<organism evidence="1">
    <name type="scientific">uncultured Quadrisphaera sp</name>
    <dbReference type="NCBI Taxonomy" id="904978"/>
    <lineage>
        <taxon>Bacteria</taxon>
        <taxon>Bacillati</taxon>
        <taxon>Actinomycetota</taxon>
        <taxon>Actinomycetes</taxon>
        <taxon>Kineosporiales</taxon>
        <taxon>Kineosporiaceae</taxon>
        <taxon>Quadrisphaera</taxon>
        <taxon>environmental samples</taxon>
    </lineage>
</organism>
<dbReference type="InterPro" id="IPR036188">
    <property type="entry name" value="FAD/NAD-bd_sf"/>
</dbReference>
<dbReference type="PANTHER" id="PTHR10668:SF105">
    <property type="entry name" value="DEHYDROGENASE-RELATED"/>
    <property type="match status" value="1"/>
</dbReference>
<dbReference type="EMBL" id="CADCUY010000586">
    <property type="protein sequence ID" value="CAA9438101.1"/>
    <property type="molecule type" value="Genomic_DNA"/>
</dbReference>
<dbReference type="SUPFAM" id="SSF51905">
    <property type="entry name" value="FAD/NAD(P)-binding domain"/>
    <property type="match status" value="1"/>
</dbReference>
<sequence>MTDAVVVGSGPNGLAAAMVLSGAGLSVAVVESNDTLGGGARTKEATLPGYLHDICSAVHPSIMLSPYFNAFDLASRGVEMLQPEVPYAQPMDGGRAGIAHRDLERTADGLGRDGRAWTSLMRPLVDGWRELGDTFLSDMRTFPYARRAATLPVSVAAGLRVLEQGSPLWNLRWREDLAPALLSGVATHAIAPARGLAPAGAAVFLASLAHSVGWPIPRGGTQVVVDAQVDELRRRGVTFTTGHRVRSLGELPRTRAVLLDTSPKDMQQIAGDLLPRWYRRLLSTYRHGDGVCKVDFALSGPVPWANEDCRRAGTLHVGGTRRELLEFELGVKRGEHSDRPYVLAVQPDVVDPTRAPAGGHTLWTYTHVPNGSTLDRSEAITDQIERFAPGFRDLVLHRAVATAAQEEAEHPNYVGGDISGGAVTPWQMIARPVPTWDPYRTPVPGLYLCSSSTPPGPAVHGMNGVHAARRVLRQRFGIRQEPLDFVRSAAA</sequence>
<reference evidence="1" key="1">
    <citation type="submission" date="2020-02" db="EMBL/GenBank/DDBJ databases">
        <authorList>
            <person name="Meier V. D."/>
        </authorList>
    </citation>
    <scope>NUCLEOTIDE SEQUENCE</scope>
    <source>
        <strain evidence="1">AVDCRST_MAG35</strain>
    </source>
</reference>
<dbReference type="AlphaFoldDB" id="A0A6J4QCM2"/>
<gene>
    <name evidence="1" type="ORF">AVDCRST_MAG35-3077</name>
</gene>
<name>A0A6J4QCM2_9ACTN</name>
<dbReference type="Pfam" id="PF13450">
    <property type="entry name" value="NAD_binding_8"/>
    <property type="match status" value="1"/>
</dbReference>
<dbReference type="PANTHER" id="PTHR10668">
    <property type="entry name" value="PHYTOENE DEHYDROGENASE"/>
    <property type="match status" value="1"/>
</dbReference>
<accession>A0A6J4QCM2</accession>
<evidence type="ECO:0000313" key="1">
    <source>
        <dbReference type="EMBL" id="CAA9438101.1"/>
    </source>
</evidence>
<dbReference type="Gene3D" id="3.50.50.60">
    <property type="entry name" value="FAD/NAD(P)-binding domain"/>
    <property type="match status" value="1"/>
</dbReference>